<keyword evidence="12" id="KW-0342">GTP-binding</keyword>
<dbReference type="SUPFAM" id="SSF52540">
    <property type="entry name" value="P-loop containing nucleoside triphosphate hydrolases"/>
    <property type="match status" value="2"/>
</dbReference>
<dbReference type="Gene3D" id="3.40.50.300">
    <property type="entry name" value="P-loop containing nucleotide triphosphate hydrolases"/>
    <property type="match status" value="2"/>
</dbReference>
<dbReference type="GO" id="GO:0005741">
    <property type="term" value="C:mitochondrial outer membrane"/>
    <property type="evidence" value="ECO:0007669"/>
    <property type="project" value="UniProtKB-SubCell"/>
</dbReference>
<accession>A0A5N6QV70</accession>
<dbReference type="GO" id="GO:0005509">
    <property type="term" value="F:calcium ion binding"/>
    <property type="evidence" value="ECO:0007669"/>
    <property type="project" value="InterPro"/>
</dbReference>
<proteinExistence type="inferred from homology"/>
<sequence length="575" mass="63715">MAKASAGDTNPGIRIVVAGDRGTGKSSLIGTALGKSFPTNVRKVLPPTKLHEAFFPYSVPMTIIDTSSRVADGCNVAEELKRADVVVLTYACDEPATLHRLSTFWLPKLSKLENMPHIVGVFQPHVVFWVELGLDKLKLGLSGSAQLLLTWNWLLCSGSGWAFGWLGVKVPVIVVGCKLDLRDENQKVSLEQNLEVFYYAQIAVLYPRGPLLDCKTQALKPRCVRALKRIFILCDRDRDGALSDAELSDLQVKCYNTPLQPSEIFVIKSIVAKQMPEGLDDCGLTFMGFLFLHAQFINRGHPEAMWTVLKKFGYNDDIKLAEDLIPTSFKRAPDQNLVLPFFLVMANGWPGFSWGWASNHSMMHAISLTLHLDRKKQQTDRNVFQCFVFGPTKAGKSALLNSFIGRSFSDKYTSTGVEDHYAVNIVNEPRGTKKTLVLREIPEEGVSKLLLDKESLAACDVAVFVHDSSNAFSWEIATELLEEVASHGKDTGFDVPCLIVAAKDDLVSFPMAAQNYIRVGRLMSIKAPICISTKLGHLNNVFRRIVSAAVHPHLSIPLLQARPTPLQKRSRLALN</sequence>
<dbReference type="FunFam" id="3.40.50.300:FF:000553">
    <property type="entry name" value="Mitochondrial Rho GTPase"/>
    <property type="match status" value="1"/>
</dbReference>
<keyword evidence="3" id="KW-0812">Transmembrane</keyword>
<evidence type="ECO:0000256" key="3">
    <source>
        <dbReference type="ARBA" id="ARBA00022692"/>
    </source>
</evidence>
<dbReference type="InterPro" id="IPR018247">
    <property type="entry name" value="EF_Hand_1_Ca_BS"/>
</dbReference>
<dbReference type="InterPro" id="IPR001806">
    <property type="entry name" value="Small_GTPase"/>
</dbReference>
<keyword evidence="9" id="KW-0106">Calcium</keyword>
<keyword evidence="7" id="KW-1000">Mitochondrion outer membrane</keyword>
<dbReference type="GO" id="GO:0005525">
    <property type="term" value="F:GTP binding"/>
    <property type="evidence" value="ECO:0007669"/>
    <property type="project" value="UniProtKB-KW"/>
</dbReference>
<dbReference type="Gene3D" id="1.10.238.10">
    <property type="entry name" value="EF-hand"/>
    <property type="match status" value="1"/>
</dbReference>
<dbReference type="Pfam" id="PF08356">
    <property type="entry name" value="EF_assoc_2"/>
    <property type="match status" value="1"/>
</dbReference>
<dbReference type="InterPro" id="IPR052266">
    <property type="entry name" value="Miro-EF-hand_domain"/>
</dbReference>
<evidence type="ECO:0000256" key="6">
    <source>
        <dbReference type="ARBA" id="ARBA00022741"/>
    </source>
</evidence>
<dbReference type="PIRSF" id="PIRSF037488">
    <property type="entry name" value="Mt_Rho_GTPase"/>
    <property type="match status" value="1"/>
</dbReference>
<dbReference type="InterPro" id="IPR021181">
    <property type="entry name" value="Miro"/>
</dbReference>
<evidence type="ECO:0000256" key="13">
    <source>
        <dbReference type="ARBA" id="ARBA00023136"/>
    </source>
</evidence>
<reference evidence="15 16" key="1">
    <citation type="submission" date="2019-06" db="EMBL/GenBank/DDBJ databases">
        <title>A chromosomal-level reference genome of Carpinus fangiana (Coryloideae, Betulaceae).</title>
        <authorList>
            <person name="Yang X."/>
            <person name="Wang Z."/>
            <person name="Zhang L."/>
            <person name="Hao G."/>
            <person name="Liu J."/>
            <person name="Yang Y."/>
        </authorList>
    </citation>
    <scope>NUCLEOTIDE SEQUENCE [LARGE SCALE GENOMIC DNA]</scope>
    <source>
        <strain evidence="15">Cfa_2016G</strain>
        <tissue evidence="15">Leaf</tissue>
    </source>
</reference>
<evidence type="ECO:0000256" key="10">
    <source>
        <dbReference type="ARBA" id="ARBA00022989"/>
    </source>
</evidence>
<keyword evidence="16" id="KW-1185">Reference proteome</keyword>
<evidence type="ECO:0000256" key="1">
    <source>
        <dbReference type="ARBA" id="ARBA00004200"/>
    </source>
</evidence>
<dbReference type="GO" id="GO:0007005">
    <property type="term" value="P:mitochondrion organization"/>
    <property type="evidence" value="ECO:0007669"/>
    <property type="project" value="InterPro"/>
</dbReference>
<keyword evidence="10" id="KW-1133">Transmembrane helix</keyword>
<dbReference type="InterPro" id="IPR013567">
    <property type="entry name" value="EF_hand_assoc_2"/>
</dbReference>
<keyword evidence="6" id="KW-0547">Nucleotide-binding</keyword>
<dbReference type="Pfam" id="PF00071">
    <property type="entry name" value="Ras"/>
    <property type="match status" value="1"/>
</dbReference>
<evidence type="ECO:0000256" key="4">
    <source>
        <dbReference type="ARBA" id="ARBA00022723"/>
    </source>
</evidence>
<dbReference type="SUPFAM" id="SSF47473">
    <property type="entry name" value="EF-hand"/>
    <property type="match status" value="1"/>
</dbReference>
<dbReference type="PROSITE" id="PS51423">
    <property type="entry name" value="MIRO"/>
    <property type="match status" value="1"/>
</dbReference>
<feature type="domain" description="Miro" evidence="14">
    <location>
        <begin position="381"/>
        <end position="551"/>
    </location>
</feature>
<dbReference type="FunFam" id="1.10.238.10:FF:000011">
    <property type="entry name" value="Mitochondrial Rho GTPase"/>
    <property type="match status" value="1"/>
</dbReference>
<evidence type="ECO:0000256" key="7">
    <source>
        <dbReference type="ARBA" id="ARBA00022787"/>
    </source>
</evidence>
<gene>
    <name evidence="15" type="ORF">FH972_007290</name>
</gene>
<evidence type="ECO:0000256" key="11">
    <source>
        <dbReference type="ARBA" id="ARBA00023128"/>
    </source>
</evidence>
<evidence type="ECO:0000256" key="12">
    <source>
        <dbReference type="ARBA" id="ARBA00023134"/>
    </source>
</evidence>
<evidence type="ECO:0000256" key="5">
    <source>
        <dbReference type="ARBA" id="ARBA00022737"/>
    </source>
</evidence>
<protein>
    <recommendedName>
        <fullName evidence="14">Miro domain-containing protein</fullName>
    </recommendedName>
</protein>
<dbReference type="InterPro" id="IPR027417">
    <property type="entry name" value="P-loop_NTPase"/>
</dbReference>
<comment type="similarity">
    <text evidence="2">Belongs to the mitochondrial Rho GTPase family.</text>
</comment>
<keyword evidence="13" id="KW-0472">Membrane</keyword>
<dbReference type="PANTHER" id="PTHR46819">
    <property type="entry name" value="EF-HAND CALCIUM-BINDING DOMAIN-CONTAINING PROTEIN 7"/>
    <property type="match status" value="1"/>
</dbReference>
<keyword evidence="8" id="KW-0378">Hydrolase</keyword>
<keyword evidence="5" id="KW-0677">Repeat</keyword>
<evidence type="ECO:0000256" key="9">
    <source>
        <dbReference type="ARBA" id="ARBA00022837"/>
    </source>
</evidence>
<dbReference type="InterPro" id="IPR011992">
    <property type="entry name" value="EF-hand-dom_pair"/>
</dbReference>
<dbReference type="Proteomes" id="UP000327013">
    <property type="component" value="Chromosome 3"/>
</dbReference>
<dbReference type="AlphaFoldDB" id="A0A5N6QV70"/>
<evidence type="ECO:0000256" key="2">
    <source>
        <dbReference type="ARBA" id="ARBA00007981"/>
    </source>
</evidence>
<organism evidence="15 16">
    <name type="scientific">Carpinus fangiana</name>
    <dbReference type="NCBI Taxonomy" id="176857"/>
    <lineage>
        <taxon>Eukaryota</taxon>
        <taxon>Viridiplantae</taxon>
        <taxon>Streptophyta</taxon>
        <taxon>Embryophyta</taxon>
        <taxon>Tracheophyta</taxon>
        <taxon>Spermatophyta</taxon>
        <taxon>Magnoliopsida</taxon>
        <taxon>eudicotyledons</taxon>
        <taxon>Gunneridae</taxon>
        <taxon>Pentapetalae</taxon>
        <taxon>rosids</taxon>
        <taxon>fabids</taxon>
        <taxon>Fagales</taxon>
        <taxon>Betulaceae</taxon>
        <taxon>Carpinus</taxon>
    </lineage>
</organism>
<dbReference type="EMBL" id="CM017323">
    <property type="protein sequence ID" value="KAE8021396.1"/>
    <property type="molecule type" value="Genomic_DNA"/>
</dbReference>
<name>A0A5N6QV70_9ROSI</name>
<keyword evidence="11" id="KW-0496">Mitochondrion</keyword>
<evidence type="ECO:0000259" key="14">
    <source>
        <dbReference type="PROSITE" id="PS51423"/>
    </source>
</evidence>
<evidence type="ECO:0000313" key="15">
    <source>
        <dbReference type="EMBL" id="KAE8021396.1"/>
    </source>
</evidence>
<dbReference type="PRINTS" id="PR00449">
    <property type="entry name" value="RASTRNSFRMNG"/>
</dbReference>
<dbReference type="PANTHER" id="PTHR46819:SF1">
    <property type="entry name" value="EF-HAND CALCIUM-BINDING DOMAIN-CONTAINING PROTEIN 7"/>
    <property type="match status" value="1"/>
</dbReference>
<evidence type="ECO:0000256" key="8">
    <source>
        <dbReference type="ARBA" id="ARBA00022801"/>
    </source>
</evidence>
<keyword evidence="4" id="KW-0479">Metal-binding</keyword>
<dbReference type="GO" id="GO:0003924">
    <property type="term" value="F:GTPase activity"/>
    <property type="evidence" value="ECO:0007669"/>
    <property type="project" value="InterPro"/>
</dbReference>
<evidence type="ECO:0000313" key="16">
    <source>
        <dbReference type="Proteomes" id="UP000327013"/>
    </source>
</evidence>
<comment type="subcellular location">
    <subcellularLocation>
        <location evidence="1">Mitochondrion outer membrane</location>
        <topology evidence="1">Single-pass type IV membrane protein</topology>
    </subcellularLocation>
</comment>
<dbReference type="OrthoDB" id="10020961at2759"/>
<dbReference type="InterPro" id="IPR020860">
    <property type="entry name" value="MIRO_dom"/>
</dbReference>
<dbReference type="PROSITE" id="PS00018">
    <property type="entry name" value="EF_HAND_1"/>
    <property type="match status" value="1"/>
</dbReference>